<keyword evidence="3" id="KW-1185">Reference proteome</keyword>
<dbReference type="Proteomes" id="UP000622317">
    <property type="component" value="Unassembled WGS sequence"/>
</dbReference>
<comment type="caution">
    <text evidence="2">The sequence shown here is derived from an EMBL/GenBank/DDBJ whole genome shotgun (WGS) entry which is preliminary data.</text>
</comment>
<evidence type="ECO:0000313" key="3">
    <source>
        <dbReference type="Proteomes" id="UP000622317"/>
    </source>
</evidence>
<keyword evidence="1" id="KW-0472">Membrane</keyword>
<dbReference type="Pfam" id="PF03929">
    <property type="entry name" value="PepSY_TM"/>
    <property type="match status" value="1"/>
</dbReference>
<evidence type="ECO:0000256" key="1">
    <source>
        <dbReference type="SAM" id="Phobius"/>
    </source>
</evidence>
<sequence>MSKTLPKQKKRRGPGRALLRLHRRVGVALSAIFILICVTGILLNHSDDLDFQSRTVEADWIYDWYGLQPAGEVIHYSLGQHSLASLDGQLFLDKRSLGHFPPPIGAAPLENLIAVAFPKSMLLLTREGEIIETIPPASLPGDTISQIVTDDQRTLIIDTDAGPYRSDESIIDWSPIAEPNRKLETIAASPAPDELTQHLLRAFRGEGITWGRVLLDIHTGRFFGSAGKWIADLSGIALILLTLTGVFYTMRYLKKARERSLSR</sequence>
<keyword evidence="1" id="KW-1133">Transmembrane helix</keyword>
<accession>A0A927III6</accession>
<name>A0A927III6_9BACT</name>
<feature type="transmembrane region" description="Helical" evidence="1">
    <location>
        <begin position="229"/>
        <end position="253"/>
    </location>
</feature>
<keyword evidence="1" id="KW-0812">Transmembrane</keyword>
<gene>
    <name evidence="2" type="ORF">IEN85_17530</name>
</gene>
<dbReference type="AlphaFoldDB" id="A0A927III6"/>
<dbReference type="InterPro" id="IPR005625">
    <property type="entry name" value="PepSY-ass_TM"/>
</dbReference>
<feature type="transmembrane region" description="Helical" evidence="1">
    <location>
        <begin position="21"/>
        <end position="43"/>
    </location>
</feature>
<dbReference type="RefSeq" id="WP_191618404.1">
    <property type="nucleotide sequence ID" value="NZ_JACYFG010000040.1"/>
</dbReference>
<reference evidence="2" key="1">
    <citation type="submission" date="2020-09" db="EMBL/GenBank/DDBJ databases">
        <title>Pelagicoccus enzymogenes sp. nov. with an EPS production, isolated from marine sediment.</title>
        <authorList>
            <person name="Feng X."/>
        </authorList>
    </citation>
    <scope>NUCLEOTIDE SEQUENCE</scope>
    <source>
        <strain evidence="2">NFK12</strain>
    </source>
</reference>
<protein>
    <submittedName>
        <fullName evidence="2">PepSY domain-containing protein</fullName>
    </submittedName>
</protein>
<organism evidence="2 3">
    <name type="scientific">Pelagicoccus enzymogenes</name>
    <dbReference type="NCBI Taxonomy" id="2773457"/>
    <lineage>
        <taxon>Bacteria</taxon>
        <taxon>Pseudomonadati</taxon>
        <taxon>Verrucomicrobiota</taxon>
        <taxon>Opitutia</taxon>
        <taxon>Puniceicoccales</taxon>
        <taxon>Pelagicoccaceae</taxon>
        <taxon>Pelagicoccus</taxon>
    </lineage>
</organism>
<dbReference type="EMBL" id="JACYFG010000040">
    <property type="protein sequence ID" value="MBD5781306.1"/>
    <property type="molecule type" value="Genomic_DNA"/>
</dbReference>
<proteinExistence type="predicted"/>
<evidence type="ECO:0000313" key="2">
    <source>
        <dbReference type="EMBL" id="MBD5781306.1"/>
    </source>
</evidence>